<dbReference type="PANTHER" id="PTHR37019:SF1">
    <property type="entry name" value="EXPERA DOMAIN-CONTAINING PROTEIN"/>
    <property type="match status" value="1"/>
</dbReference>
<protein>
    <recommendedName>
        <fullName evidence="3">DUF7704 domain-containing protein</fullName>
    </recommendedName>
</protein>
<feature type="transmembrane region" description="Helical" evidence="2">
    <location>
        <begin position="129"/>
        <end position="154"/>
    </location>
</feature>
<feature type="transmembrane region" description="Helical" evidence="2">
    <location>
        <begin position="20"/>
        <end position="43"/>
    </location>
</feature>
<keyword evidence="5" id="KW-1185">Reference proteome</keyword>
<sequence length="235" mass="26654">MSAPPIPRAYRLTSPIPRAYRLLFTTFEPLLATGGAIQAFFYPEALVSSTVPTVPYSPSLTPLFTQMTGAWLMLSFHDFVTLRSDGLKDDVRVWRHTLAASAISDAFYTASLIQSIGPARFFDPRRWDVVNAVTVITTVVPFLGKLCFLAGVGLSKTGPVRKQSEKKAQAERKALSERQGQSEKKALAEKQEQIEKKEQDEKREHSEREEQGEKKERGERRKQGERRRRSEKKKQ</sequence>
<keyword evidence="2" id="KW-0472">Membrane</keyword>
<proteinExistence type="predicted"/>
<dbReference type="InParanoid" id="A0A7C8MW55"/>
<dbReference type="CDD" id="cd22265">
    <property type="entry name" value="UDM1_RNF168"/>
    <property type="match status" value="1"/>
</dbReference>
<evidence type="ECO:0000313" key="5">
    <source>
        <dbReference type="Proteomes" id="UP000481858"/>
    </source>
</evidence>
<dbReference type="InterPro" id="IPR056121">
    <property type="entry name" value="DUF7704"/>
</dbReference>
<evidence type="ECO:0000313" key="4">
    <source>
        <dbReference type="EMBL" id="KAF2969887.1"/>
    </source>
</evidence>
<reference evidence="4 5" key="1">
    <citation type="submission" date="2019-12" db="EMBL/GenBank/DDBJ databases">
        <title>Draft genome sequence of the ascomycete Xylaria multiplex DSM 110363.</title>
        <authorList>
            <person name="Buettner E."/>
            <person name="Kellner H."/>
        </authorList>
    </citation>
    <scope>NUCLEOTIDE SEQUENCE [LARGE SCALE GENOMIC DNA]</scope>
    <source>
        <strain evidence="4 5">DSM 110363</strain>
    </source>
</reference>
<keyword evidence="2" id="KW-1133">Transmembrane helix</keyword>
<organism evidence="4 5">
    <name type="scientific">Xylaria multiplex</name>
    <dbReference type="NCBI Taxonomy" id="323545"/>
    <lineage>
        <taxon>Eukaryota</taxon>
        <taxon>Fungi</taxon>
        <taxon>Dikarya</taxon>
        <taxon>Ascomycota</taxon>
        <taxon>Pezizomycotina</taxon>
        <taxon>Sordariomycetes</taxon>
        <taxon>Xylariomycetidae</taxon>
        <taxon>Xylariales</taxon>
        <taxon>Xylariaceae</taxon>
        <taxon>Xylaria</taxon>
    </lineage>
</organism>
<evidence type="ECO:0000256" key="2">
    <source>
        <dbReference type="SAM" id="Phobius"/>
    </source>
</evidence>
<feature type="region of interest" description="Disordered" evidence="1">
    <location>
        <begin position="159"/>
        <end position="235"/>
    </location>
</feature>
<accession>A0A7C8MW55</accession>
<dbReference type="OrthoDB" id="3587182at2759"/>
<dbReference type="Proteomes" id="UP000481858">
    <property type="component" value="Unassembled WGS sequence"/>
</dbReference>
<dbReference type="EMBL" id="WUBL01000030">
    <property type="protein sequence ID" value="KAF2969887.1"/>
    <property type="molecule type" value="Genomic_DNA"/>
</dbReference>
<feature type="compositionally biased region" description="Basic and acidic residues" evidence="1">
    <location>
        <begin position="162"/>
        <end position="222"/>
    </location>
</feature>
<evidence type="ECO:0000256" key="1">
    <source>
        <dbReference type="SAM" id="MobiDB-lite"/>
    </source>
</evidence>
<dbReference type="AlphaFoldDB" id="A0A7C8MW55"/>
<keyword evidence="2" id="KW-0812">Transmembrane</keyword>
<feature type="compositionally biased region" description="Basic residues" evidence="1">
    <location>
        <begin position="223"/>
        <end position="235"/>
    </location>
</feature>
<gene>
    <name evidence="4" type="ORF">GQX73_g3686</name>
</gene>
<evidence type="ECO:0000259" key="3">
    <source>
        <dbReference type="Pfam" id="PF24803"/>
    </source>
</evidence>
<comment type="caution">
    <text evidence="4">The sequence shown here is derived from an EMBL/GenBank/DDBJ whole genome shotgun (WGS) entry which is preliminary data.</text>
</comment>
<dbReference type="Pfam" id="PF24803">
    <property type="entry name" value="DUF7704"/>
    <property type="match status" value="1"/>
</dbReference>
<feature type="domain" description="DUF7704" evidence="3">
    <location>
        <begin position="15"/>
        <end position="152"/>
    </location>
</feature>
<dbReference type="PANTHER" id="PTHR37019">
    <property type="entry name" value="CHROMOSOME 1, WHOLE GENOME SHOTGUN SEQUENCE"/>
    <property type="match status" value="1"/>
</dbReference>
<name>A0A7C8MW55_9PEZI</name>